<dbReference type="AlphaFoldDB" id="A0A9P3LDN2"/>
<organism evidence="1 2">
    <name type="scientific">Phanerochaete sordida</name>
    <dbReference type="NCBI Taxonomy" id="48140"/>
    <lineage>
        <taxon>Eukaryota</taxon>
        <taxon>Fungi</taxon>
        <taxon>Dikarya</taxon>
        <taxon>Basidiomycota</taxon>
        <taxon>Agaricomycotina</taxon>
        <taxon>Agaricomycetes</taxon>
        <taxon>Polyporales</taxon>
        <taxon>Phanerochaetaceae</taxon>
        <taxon>Phanerochaete</taxon>
    </lineage>
</organism>
<proteinExistence type="predicted"/>
<dbReference type="Proteomes" id="UP000703269">
    <property type="component" value="Unassembled WGS sequence"/>
</dbReference>
<evidence type="ECO:0000313" key="2">
    <source>
        <dbReference type="Proteomes" id="UP000703269"/>
    </source>
</evidence>
<accession>A0A9P3LDN2</accession>
<reference evidence="1 2" key="1">
    <citation type="submission" date="2021-08" db="EMBL/GenBank/DDBJ databases">
        <title>Draft Genome Sequence of Phanerochaete sordida strain YK-624.</title>
        <authorList>
            <person name="Mori T."/>
            <person name="Dohra H."/>
            <person name="Suzuki T."/>
            <person name="Kawagishi H."/>
            <person name="Hirai H."/>
        </authorList>
    </citation>
    <scope>NUCLEOTIDE SEQUENCE [LARGE SCALE GENOMIC DNA]</scope>
    <source>
        <strain evidence="1 2">YK-624</strain>
    </source>
</reference>
<sequence>MLRTQHARSILRGGRVLTHLPYRSDAVAAGGGARARCSALALVPSSTCPCRRQGQPRKFSDTDFVLFYRLKSLSVDSYSRIWSRRHATWIGTKCHDMHLNVRLLSYR</sequence>
<name>A0A9P3LDN2_9APHY</name>
<protein>
    <submittedName>
        <fullName evidence="1">Uncharacterized protein</fullName>
    </submittedName>
</protein>
<keyword evidence="2" id="KW-1185">Reference proteome</keyword>
<dbReference type="EMBL" id="BPQB01000018">
    <property type="protein sequence ID" value="GJE90744.1"/>
    <property type="molecule type" value="Genomic_DNA"/>
</dbReference>
<evidence type="ECO:0000313" key="1">
    <source>
        <dbReference type="EMBL" id="GJE90744.1"/>
    </source>
</evidence>
<comment type="caution">
    <text evidence="1">The sequence shown here is derived from an EMBL/GenBank/DDBJ whole genome shotgun (WGS) entry which is preliminary data.</text>
</comment>
<gene>
    <name evidence="1" type="ORF">PsYK624_068880</name>
</gene>